<dbReference type="Gene3D" id="3.40.50.720">
    <property type="entry name" value="NAD(P)-binding Rossmann-like Domain"/>
    <property type="match status" value="1"/>
</dbReference>
<evidence type="ECO:0000256" key="1">
    <source>
        <dbReference type="ARBA" id="ARBA00009353"/>
    </source>
</evidence>
<keyword evidence="5" id="KW-1185">Reference proteome</keyword>
<evidence type="ECO:0000259" key="2">
    <source>
        <dbReference type="Pfam" id="PF01370"/>
    </source>
</evidence>
<dbReference type="Proteomes" id="UP000440096">
    <property type="component" value="Unassembled WGS sequence"/>
</dbReference>
<protein>
    <submittedName>
        <fullName evidence="4">TIGR01777 family protein</fullName>
    </submittedName>
</protein>
<feature type="domain" description="NAD-dependent epimerase/dehydratase" evidence="2">
    <location>
        <begin position="3"/>
        <end position="205"/>
    </location>
</feature>
<dbReference type="InterPro" id="IPR036291">
    <property type="entry name" value="NAD(P)-bd_dom_sf"/>
</dbReference>
<evidence type="ECO:0000259" key="3">
    <source>
        <dbReference type="Pfam" id="PF08338"/>
    </source>
</evidence>
<name>A0A6N7Z981_9PSEU</name>
<dbReference type="Pfam" id="PF01370">
    <property type="entry name" value="Epimerase"/>
    <property type="match status" value="1"/>
</dbReference>
<dbReference type="InterPro" id="IPR001509">
    <property type="entry name" value="Epimerase_deHydtase"/>
</dbReference>
<dbReference type="PANTHER" id="PTHR11092:SF0">
    <property type="entry name" value="EPIMERASE FAMILY PROTEIN SDR39U1"/>
    <property type="match status" value="1"/>
</dbReference>
<dbReference type="OrthoDB" id="9801773at2"/>
<dbReference type="InterPro" id="IPR013549">
    <property type="entry name" value="DUF1731"/>
</dbReference>
<evidence type="ECO:0000313" key="5">
    <source>
        <dbReference type="Proteomes" id="UP000440096"/>
    </source>
</evidence>
<gene>
    <name evidence="4" type="ORF">GKO32_30535</name>
</gene>
<dbReference type="InterPro" id="IPR010099">
    <property type="entry name" value="SDR39U1"/>
</dbReference>
<accession>A0A6N7Z981</accession>
<comment type="caution">
    <text evidence="4">The sequence shown here is derived from an EMBL/GenBank/DDBJ whole genome shotgun (WGS) entry which is preliminary data.</text>
</comment>
<comment type="similarity">
    <text evidence="1">Belongs to the NAD(P)-dependent epimerase/dehydratase family. SDR39U1 subfamily.</text>
</comment>
<dbReference type="PANTHER" id="PTHR11092">
    <property type="entry name" value="SUGAR NUCLEOTIDE EPIMERASE RELATED"/>
    <property type="match status" value="1"/>
</dbReference>
<dbReference type="NCBIfam" id="TIGR01777">
    <property type="entry name" value="yfcH"/>
    <property type="match status" value="1"/>
</dbReference>
<feature type="domain" description="DUF1731" evidence="3">
    <location>
        <begin position="241"/>
        <end position="287"/>
    </location>
</feature>
<dbReference type="AlphaFoldDB" id="A0A6N7Z981"/>
<dbReference type="RefSeq" id="WP_154760374.1">
    <property type="nucleotide sequence ID" value="NZ_WMBA01000064.1"/>
</dbReference>
<sequence length="289" mass="30559">MRVLVAGSRGLIGNALVEALNDAGHEVRRLVRGNGEYSWDPPAGRIDDNALKGVDAVVNLCGSTMVTRWSAARKQLIADSRIEPTEVLAEAVAEHGIPVLLNASGVNYYGDCGAIVVDESTPVGEGFLAHLCETWEAATAPAARAGARVVSVRTGLVLSRRGGLLGPLKPLFRLGLGGRLGNGAQYQSWIAERDEIGAIRFLLEHDSVAGPVNLTGPEPVTNTEFTRALGRALHRPAPWWVPGPALRLALGEAADDMVLASVRAVPTVLRQAGYRFEHSTVDSALAAAQ</sequence>
<dbReference type="Pfam" id="PF08338">
    <property type="entry name" value="DUF1731"/>
    <property type="match status" value="1"/>
</dbReference>
<proteinExistence type="inferred from homology"/>
<reference evidence="4 5" key="1">
    <citation type="submission" date="2019-11" db="EMBL/GenBank/DDBJ databases">
        <title>Draft genome of Amycolatopsis RM579.</title>
        <authorList>
            <person name="Duangmal K."/>
            <person name="Mingma R."/>
        </authorList>
    </citation>
    <scope>NUCLEOTIDE SEQUENCE [LARGE SCALE GENOMIC DNA]</scope>
    <source>
        <strain evidence="4 5">RM579</strain>
    </source>
</reference>
<dbReference type="SUPFAM" id="SSF51735">
    <property type="entry name" value="NAD(P)-binding Rossmann-fold domains"/>
    <property type="match status" value="1"/>
</dbReference>
<dbReference type="EMBL" id="WMBA01000064">
    <property type="protein sequence ID" value="MTD58285.1"/>
    <property type="molecule type" value="Genomic_DNA"/>
</dbReference>
<evidence type="ECO:0000313" key="4">
    <source>
        <dbReference type="EMBL" id="MTD58285.1"/>
    </source>
</evidence>
<organism evidence="4 5">
    <name type="scientific">Amycolatopsis pithecellobii</name>
    <dbReference type="NCBI Taxonomy" id="664692"/>
    <lineage>
        <taxon>Bacteria</taxon>
        <taxon>Bacillati</taxon>
        <taxon>Actinomycetota</taxon>
        <taxon>Actinomycetes</taxon>
        <taxon>Pseudonocardiales</taxon>
        <taxon>Pseudonocardiaceae</taxon>
        <taxon>Amycolatopsis</taxon>
    </lineage>
</organism>